<dbReference type="Proteomes" id="UP000009022">
    <property type="component" value="Unassembled WGS sequence"/>
</dbReference>
<keyword evidence="2" id="KW-0732">Signal</keyword>
<dbReference type="AlphaFoldDB" id="B3RRL9"/>
<dbReference type="eggNOG" id="KOG2132">
    <property type="taxonomic scope" value="Eukaryota"/>
</dbReference>
<keyword evidence="1" id="KW-0106">Calcium</keyword>
<protein>
    <recommendedName>
        <fullName evidence="7">JmjC domain-containing protein</fullName>
    </recommendedName>
</protein>
<dbReference type="InterPro" id="IPR002048">
    <property type="entry name" value="EF_hand_dom"/>
</dbReference>
<dbReference type="HOGENOM" id="CLU_016785_9_3_1"/>
<dbReference type="GO" id="GO:0005509">
    <property type="term" value="F:calcium ion binding"/>
    <property type="evidence" value="ECO:0007669"/>
    <property type="project" value="InterPro"/>
</dbReference>
<dbReference type="OrthoDB" id="415358at2759"/>
<dbReference type="InterPro" id="IPR011992">
    <property type="entry name" value="EF-hand-dom_pair"/>
</dbReference>
<dbReference type="InterPro" id="IPR041667">
    <property type="entry name" value="Cupin_8"/>
</dbReference>
<feature type="domain" description="EF-hand" evidence="3">
    <location>
        <begin position="334"/>
        <end position="369"/>
    </location>
</feature>
<evidence type="ECO:0008006" key="7">
    <source>
        <dbReference type="Google" id="ProtNLM"/>
    </source>
</evidence>
<evidence type="ECO:0000256" key="2">
    <source>
        <dbReference type="SAM" id="SignalP"/>
    </source>
</evidence>
<dbReference type="PROSITE" id="PS51184">
    <property type="entry name" value="JMJC"/>
    <property type="match status" value="1"/>
</dbReference>
<dbReference type="GeneID" id="6751584"/>
<feature type="domain" description="JmjC" evidence="4">
    <location>
        <begin position="132"/>
        <end position="290"/>
    </location>
</feature>
<dbReference type="PANTHER" id="PTHR12461:SF18">
    <property type="entry name" value="JMJC DOMAIN-CONTAINING PROTEIN"/>
    <property type="match status" value="1"/>
</dbReference>
<evidence type="ECO:0000313" key="5">
    <source>
        <dbReference type="EMBL" id="EDV26373.1"/>
    </source>
</evidence>
<evidence type="ECO:0000256" key="1">
    <source>
        <dbReference type="ARBA" id="ARBA00022837"/>
    </source>
</evidence>
<dbReference type="PhylomeDB" id="B3RRL9"/>
<dbReference type="Pfam" id="PF13621">
    <property type="entry name" value="Cupin_8"/>
    <property type="match status" value="1"/>
</dbReference>
<dbReference type="InterPro" id="IPR018247">
    <property type="entry name" value="EF_Hand_1_Ca_BS"/>
</dbReference>
<dbReference type="Gene3D" id="2.60.120.650">
    <property type="entry name" value="Cupin"/>
    <property type="match status" value="1"/>
</dbReference>
<dbReference type="PROSITE" id="PS50222">
    <property type="entry name" value="EF_HAND_2"/>
    <property type="match status" value="1"/>
</dbReference>
<organism evidence="5 6">
    <name type="scientific">Trichoplax adhaerens</name>
    <name type="common">Trichoplax reptans</name>
    <dbReference type="NCBI Taxonomy" id="10228"/>
    <lineage>
        <taxon>Eukaryota</taxon>
        <taxon>Metazoa</taxon>
        <taxon>Placozoa</taxon>
        <taxon>Uniplacotomia</taxon>
        <taxon>Trichoplacea</taxon>
        <taxon>Trichoplacidae</taxon>
        <taxon>Trichoplax</taxon>
    </lineage>
</organism>
<keyword evidence="6" id="KW-1185">Reference proteome</keyword>
<dbReference type="PROSITE" id="PS00018">
    <property type="entry name" value="EF_HAND_1"/>
    <property type="match status" value="1"/>
</dbReference>
<dbReference type="SUPFAM" id="SSF51197">
    <property type="entry name" value="Clavaminate synthase-like"/>
    <property type="match status" value="1"/>
</dbReference>
<feature type="chain" id="PRO_5002798230" description="JmjC domain-containing protein" evidence="2">
    <location>
        <begin position="27"/>
        <end position="391"/>
    </location>
</feature>
<dbReference type="CTD" id="6751584"/>
<evidence type="ECO:0000259" key="3">
    <source>
        <dbReference type="PROSITE" id="PS50222"/>
    </source>
</evidence>
<dbReference type="FunFam" id="2.60.120.650:FF:000025">
    <property type="entry name" value="Lysine-specific demethylase 8"/>
    <property type="match status" value="1"/>
</dbReference>
<sequence length="391" mass="45094">MAYTALGRIRVQILVFLMLFSFYCQASVKIHSPSDAFTRGHMKPLGSHGALTPIPELKSMPTPDIFYALYSKPGKPVVLRNAARAIPAFDLWTDEYLTEKFGKIKVLVEEGKKENRSKGNFMTSIRRFIKTYKTEDLYVVHTIPMAMREDIRLLPCVSCGGFAEKLLDIVMWFSSGGTKSVLHNDGSDNLNCLFRGFKEFILVDRDTDYSGIVDNNGFSNMDVDKVDLNTYSDLLKIELYKTTLSAGDCIFIPHYWLHHVRSYGSNLAVNMWWTPLTRFNRTTCKNNNDNTYLKAVDYEFATYEVLRKQILDAMLLRKMASKQKFRKILLDCEVGEIKFIDVFSAFDKDKNGKISINEVHELPYGQFSKLFPNWHYQTEESNEMEPDRDEL</sequence>
<evidence type="ECO:0000259" key="4">
    <source>
        <dbReference type="PROSITE" id="PS51184"/>
    </source>
</evidence>
<dbReference type="SUPFAM" id="SSF47473">
    <property type="entry name" value="EF-hand"/>
    <property type="match status" value="1"/>
</dbReference>
<dbReference type="InterPro" id="IPR003347">
    <property type="entry name" value="JmjC_dom"/>
</dbReference>
<accession>B3RRL9</accession>
<dbReference type="RefSeq" id="XP_002110369.1">
    <property type="nucleotide sequence ID" value="XM_002110333.1"/>
</dbReference>
<dbReference type="EMBL" id="DS985243">
    <property type="protein sequence ID" value="EDV26373.1"/>
    <property type="molecule type" value="Genomic_DNA"/>
</dbReference>
<name>B3RRL9_TRIAD</name>
<feature type="signal peptide" evidence="2">
    <location>
        <begin position="1"/>
        <end position="26"/>
    </location>
</feature>
<proteinExistence type="predicted"/>
<dbReference type="InParanoid" id="B3RRL9"/>
<dbReference type="PANTHER" id="PTHR12461">
    <property type="entry name" value="HYPOXIA-INDUCIBLE FACTOR 1 ALPHA INHIBITOR-RELATED"/>
    <property type="match status" value="1"/>
</dbReference>
<dbReference type="KEGG" id="tad:TRIADDRAFT_54288"/>
<gene>
    <name evidence="5" type="ORF">TRIADDRAFT_54288</name>
</gene>
<reference evidence="5 6" key="1">
    <citation type="journal article" date="2008" name="Nature">
        <title>The Trichoplax genome and the nature of placozoans.</title>
        <authorList>
            <person name="Srivastava M."/>
            <person name="Begovic E."/>
            <person name="Chapman J."/>
            <person name="Putnam N.H."/>
            <person name="Hellsten U."/>
            <person name="Kawashima T."/>
            <person name="Kuo A."/>
            <person name="Mitros T."/>
            <person name="Salamov A."/>
            <person name="Carpenter M.L."/>
            <person name="Signorovitch A.Y."/>
            <person name="Moreno M.A."/>
            <person name="Kamm K."/>
            <person name="Grimwood J."/>
            <person name="Schmutz J."/>
            <person name="Shapiro H."/>
            <person name="Grigoriev I.V."/>
            <person name="Buss L.W."/>
            <person name="Schierwater B."/>
            <person name="Dellaporta S.L."/>
            <person name="Rokhsar D.S."/>
        </authorList>
    </citation>
    <scope>NUCLEOTIDE SEQUENCE [LARGE SCALE GENOMIC DNA]</scope>
    <source>
        <strain evidence="5 6">Grell-BS-1999</strain>
    </source>
</reference>
<evidence type="ECO:0000313" key="6">
    <source>
        <dbReference type="Proteomes" id="UP000009022"/>
    </source>
</evidence>
<dbReference type="GO" id="GO:0016706">
    <property type="term" value="F:2-oxoglutarate-dependent dioxygenase activity"/>
    <property type="evidence" value="ECO:0000318"/>
    <property type="project" value="GO_Central"/>
</dbReference>